<dbReference type="InterPro" id="IPR011055">
    <property type="entry name" value="Dup_hybrid_motif"/>
</dbReference>
<dbReference type="SUPFAM" id="SSF51261">
    <property type="entry name" value="Duplicated hybrid motif"/>
    <property type="match status" value="1"/>
</dbReference>
<accession>A0A4P7A0Y6</accession>
<evidence type="ECO:0000313" key="4">
    <source>
        <dbReference type="Proteomes" id="UP000294292"/>
    </source>
</evidence>
<keyword evidence="1" id="KW-1133">Transmembrane helix</keyword>
<dbReference type="RefSeq" id="WP_134210646.1">
    <property type="nucleotide sequence ID" value="NZ_CP038015.1"/>
</dbReference>
<gene>
    <name evidence="3" type="ORF">E2636_13395</name>
</gene>
<proteinExistence type="predicted"/>
<keyword evidence="1" id="KW-0812">Transmembrane</keyword>
<dbReference type="InterPro" id="IPR016047">
    <property type="entry name" value="M23ase_b-sheet_dom"/>
</dbReference>
<keyword evidence="4" id="KW-1185">Reference proteome</keyword>
<evidence type="ECO:0000259" key="2">
    <source>
        <dbReference type="Pfam" id="PF01551"/>
    </source>
</evidence>
<dbReference type="EMBL" id="CP038015">
    <property type="protein sequence ID" value="QBP42079.1"/>
    <property type="molecule type" value="Genomic_DNA"/>
</dbReference>
<dbReference type="CDD" id="cd12797">
    <property type="entry name" value="M23_peptidase"/>
    <property type="match status" value="1"/>
</dbReference>
<dbReference type="OrthoDB" id="2050153at2"/>
<protein>
    <submittedName>
        <fullName evidence="3">M23 family metallopeptidase</fullName>
    </submittedName>
</protein>
<dbReference type="InterPro" id="IPR050570">
    <property type="entry name" value="Cell_wall_metabolism_enzyme"/>
</dbReference>
<dbReference type="Proteomes" id="UP000294292">
    <property type="component" value="Chromosome"/>
</dbReference>
<evidence type="ECO:0000256" key="1">
    <source>
        <dbReference type="SAM" id="Phobius"/>
    </source>
</evidence>
<dbReference type="KEGG" id="panc:E2636_13395"/>
<dbReference type="PANTHER" id="PTHR21666">
    <property type="entry name" value="PEPTIDASE-RELATED"/>
    <property type="match status" value="1"/>
</dbReference>
<feature type="transmembrane region" description="Helical" evidence="1">
    <location>
        <begin position="21"/>
        <end position="41"/>
    </location>
</feature>
<name>A0A4P7A0Y6_9BACL</name>
<sequence length="221" mass="24717">MREEKSNNPSLVKIKSKKNKWLWPSIYVGFSLLFVGMIWGYNAFVGPESDVADSGLVINPNGEEAKVPVTAQKENMKFPFDEAMLDQMTILQDFYDTEASKESQENSLLVFNQTYETNSGVSISIEGQPFEVVSAMSGTVKEVNLDPFIGDEIIVEHENGYLTVYRSVTEILVKTGDVVKQGQAMATSTENEFNPTAGIHLQFEVFDDKGEVMNPRTYLAF</sequence>
<keyword evidence="1" id="KW-0472">Membrane</keyword>
<feature type="domain" description="M23ase beta-sheet core" evidence="2">
    <location>
        <begin position="118"/>
        <end position="215"/>
    </location>
</feature>
<dbReference type="Pfam" id="PF01551">
    <property type="entry name" value="Peptidase_M23"/>
    <property type="match status" value="1"/>
</dbReference>
<dbReference type="AlphaFoldDB" id="A0A4P7A0Y6"/>
<reference evidence="3 4" key="1">
    <citation type="submission" date="2019-03" db="EMBL/GenBank/DDBJ databases">
        <title>Complete genome sequence of Paenisporosarcina antarctica CGMCC 1.6503T.</title>
        <authorList>
            <person name="Rong J.-C."/>
            <person name="Chi N.-Y."/>
            <person name="Zhang Q.-F."/>
        </authorList>
    </citation>
    <scope>NUCLEOTIDE SEQUENCE [LARGE SCALE GENOMIC DNA]</scope>
    <source>
        <strain evidence="3 4">CGMCC 1.6503</strain>
    </source>
</reference>
<dbReference type="GO" id="GO:0004222">
    <property type="term" value="F:metalloendopeptidase activity"/>
    <property type="evidence" value="ECO:0007669"/>
    <property type="project" value="TreeGrafter"/>
</dbReference>
<evidence type="ECO:0000313" key="3">
    <source>
        <dbReference type="EMBL" id="QBP42079.1"/>
    </source>
</evidence>
<organism evidence="3 4">
    <name type="scientific">Paenisporosarcina antarctica</name>
    <dbReference type="NCBI Taxonomy" id="417367"/>
    <lineage>
        <taxon>Bacteria</taxon>
        <taxon>Bacillati</taxon>
        <taxon>Bacillota</taxon>
        <taxon>Bacilli</taxon>
        <taxon>Bacillales</taxon>
        <taxon>Caryophanaceae</taxon>
        <taxon>Paenisporosarcina</taxon>
    </lineage>
</organism>
<dbReference type="PANTHER" id="PTHR21666:SF291">
    <property type="entry name" value="STAGE II SPORULATION PROTEIN Q"/>
    <property type="match status" value="1"/>
</dbReference>
<dbReference type="Gene3D" id="2.70.70.10">
    <property type="entry name" value="Glucose Permease (Domain IIA)"/>
    <property type="match status" value="1"/>
</dbReference>